<dbReference type="OrthoDB" id="3855023at2"/>
<organism evidence="2 3">
    <name type="scientific">Streptomyces tirandamycinicus</name>
    <dbReference type="NCBI Taxonomy" id="2174846"/>
    <lineage>
        <taxon>Bacteria</taxon>
        <taxon>Bacillati</taxon>
        <taxon>Actinomycetota</taxon>
        <taxon>Actinomycetes</taxon>
        <taxon>Kitasatosporales</taxon>
        <taxon>Streptomycetaceae</taxon>
        <taxon>Streptomyces</taxon>
    </lineage>
</organism>
<dbReference type="KEGG" id="stir:DDW44_10510"/>
<proteinExistence type="predicted"/>
<feature type="region of interest" description="Disordered" evidence="1">
    <location>
        <begin position="66"/>
        <end position="101"/>
    </location>
</feature>
<protein>
    <recommendedName>
        <fullName evidence="4">Toxin-antitoxin system HicB family antitoxin</fullName>
    </recommendedName>
</protein>
<reference evidence="2 3" key="1">
    <citation type="submission" date="2018-05" db="EMBL/GenBank/DDBJ databases">
        <title>Complete genome sequence of sponge-derived Streptomyces sp. HNM0039.</title>
        <authorList>
            <person name="Huang X."/>
            <person name="Zhou S."/>
        </authorList>
    </citation>
    <scope>NUCLEOTIDE SEQUENCE [LARGE SCALE GENOMIC DNA]</scope>
    <source>
        <strain evidence="2 3">HNM0039</strain>
    </source>
</reference>
<feature type="compositionally biased region" description="Gly residues" evidence="1">
    <location>
        <begin position="72"/>
        <end position="83"/>
    </location>
</feature>
<dbReference type="Proteomes" id="UP000244900">
    <property type="component" value="Chromosome"/>
</dbReference>
<keyword evidence="3" id="KW-1185">Reference proteome</keyword>
<accession>A0A2S1SRX7</accession>
<name>A0A2S1SRX7_9ACTN</name>
<evidence type="ECO:0008006" key="4">
    <source>
        <dbReference type="Google" id="ProtNLM"/>
    </source>
</evidence>
<evidence type="ECO:0000313" key="2">
    <source>
        <dbReference type="EMBL" id="AWI29169.1"/>
    </source>
</evidence>
<evidence type="ECO:0000256" key="1">
    <source>
        <dbReference type="SAM" id="MobiDB-lite"/>
    </source>
</evidence>
<dbReference type="EMBL" id="CP029188">
    <property type="protein sequence ID" value="AWI29169.1"/>
    <property type="molecule type" value="Genomic_DNA"/>
</dbReference>
<gene>
    <name evidence="2" type="ORF">DDW44_10510</name>
</gene>
<evidence type="ECO:0000313" key="3">
    <source>
        <dbReference type="Proteomes" id="UP000244900"/>
    </source>
</evidence>
<sequence length="101" mass="10487">MDESTAAAARRRAHQRGLSVNRYIEELVKQDAGEAGRAFVEAAADFMKQYESVFAEEFGAAAPVPVTAMSPSGGGDAGPGGDATGAARRSRRSKSGAQGER</sequence>
<dbReference type="AlphaFoldDB" id="A0A2S1SRX7"/>